<organism evidence="1 2">
    <name type="scientific">Nemania bipapillata</name>
    <dbReference type="NCBI Taxonomy" id="110536"/>
    <lineage>
        <taxon>Eukaryota</taxon>
        <taxon>Fungi</taxon>
        <taxon>Dikarya</taxon>
        <taxon>Ascomycota</taxon>
        <taxon>Pezizomycotina</taxon>
        <taxon>Sordariomycetes</taxon>
        <taxon>Xylariomycetidae</taxon>
        <taxon>Xylariales</taxon>
        <taxon>Xylariaceae</taxon>
        <taxon>Nemania</taxon>
    </lineage>
</organism>
<keyword evidence="2" id="KW-1185">Reference proteome</keyword>
<proteinExistence type="predicted"/>
<evidence type="ECO:0000313" key="2">
    <source>
        <dbReference type="Proteomes" id="UP001153334"/>
    </source>
</evidence>
<gene>
    <name evidence="1" type="ORF">ONZ43_g4039</name>
</gene>
<protein>
    <submittedName>
        <fullName evidence="1">Uncharacterized protein</fullName>
    </submittedName>
</protein>
<reference evidence="1" key="1">
    <citation type="submission" date="2022-11" db="EMBL/GenBank/DDBJ databases">
        <title>Genome Sequence of Nemania bipapillata.</title>
        <authorList>
            <person name="Buettner E."/>
        </authorList>
    </citation>
    <scope>NUCLEOTIDE SEQUENCE</scope>
    <source>
        <strain evidence="1">CP14</strain>
    </source>
</reference>
<name>A0ACC2ISL8_9PEZI</name>
<evidence type="ECO:0000313" key="1">
    <source>
        <dbReference type="EMBL" id="KAJ8118220.1"/>
    </source>
</evidence>
<sequence length="247" mass="27558">MAGKKGGEGSKKAAGQARKAEAAAAKTAAEEAKKAAAEDEFNLLVRRGINSIPTYLSPTLSDNIDTDVLCLRESEAARKAELARKKAERDALLAEEEKNTPGRANPKNSKTAEKKTRRGLDEALGSLGLSDNKLPELGAHNNLDDAFDVLADVESGKQAAIDRHPERRQAAYQAYKEKRMAEMREEGLKLKLSQRIERIDREWRNHPDNPRSDNYNKPRLAYNATKEEVQEFVKAEKERTEARLVLH</sequence>
<accession>A0ACC2ISL8</accession>
<dbReference type="EMBL" id="JAPESX010001028">
    <property type="protein sequence ID" value="KAJ8118220.1"/>
    <property type="molecule type" value="Genomic_DNA"/>
</dbReference>
<dbReference type="Proteomes" id="UP001153334">
    <property type="component" value="Unassembled WGS sequence"/>
</dbReference>
<comment type="caution">
    <text evidence="1">The sequence shown here is derived from an EMBL/GenBank/DDBJ whole genome shotgun (WGS) entry which is preliminary data.</text>
</comment>